<dbReference type="Gene3D" id="3.80.10.10">
    <property type="entry name" value="Ribonuclease Inhibitor"/>
    <property type="match status" value="3"/>
</dbReference>
<reference evidence="6" key="1">
    <citation type="submission" date="2018-07" db="EMBL/GenBank/DDBJ databases">
        <authorList>
            <person name="Quirk P.G."/>
            <person name="Krulwich T.A."/>
        </authorList>
    </citation>
    <scope>NUCLEOTIDE SEQUENCE</scope>
</reference>
<gene>
    <name evidence="6" type="primary">CSON004955</name>
</gene>
<feature type="transmembrane region" description="Helical" evidence="4">
    <location>
        <begin position="456"/>
        <end position="481"/>
    </location>
</feature>
<dbReference type="InterPro" id="IPR032675">
    <property type="entry name" value="LRR_dom_sf"/>
</dbReference>
<dbReference type="Pfam" id="PF13855">
    <property type="entry name" value="LRR_8"/>
    <property type="match status" value="2"/>
</dbReference>
<dbReference type="InterPro" id="IPR050541">
    <property type="entry name" value="LRR_TM_domain-containing"/>
</dbReference>
<dbReference type="Pfam" id="PF13306">
    <property type="entry name" value="LRR_5"/>
    <property type="match status" value="1"/>
</dbReference>
<protein>
    <submittedName>
        <fullName evidence="6">CSON004955 protein</fullName>
    </submittedName>
</protein>
<dbReference type="AlphaFoldDB" id="A0A336MVZ7"/>
<keyword evidence="2 5" id="KW-0732">Signal</keyword>
<accession>A0A336MVZ7</accession>
<keyword evidence="4" id="KW-1133">Transmembrane helix</keyword>
<evidence type="ECO:0000256" key="2">
    <source>
        <dbReference type="ARBA" id="ARBA00022729"/>
    </source>
</evidence>
<evidence type="ECO:0000256" key="1">
    <source>
        <dbReference type="ARBA" id="ARBA00022614"/>
    </source>
</evidence>
<feature type="signal peptide" evidence="5">
    <location>
        <begin position="1"/>
        <end position="29"/>
    </location>
</feature>
<keyword evidence="3" id="KW-0677">Repeat</keyword>
<dbReference type="InterPro" id="IPR001611">
    <property type="entry name" value="Leu-rich_rpt"/>
</dbReference>
<feature type="chain" id="PRO_5016320799" evidence="5">
    <location>
        <begin position="30"/>
        <end position="571"/>
    </location>
</feature>
<organism evidence="6">
    <name type="scientific">Culicoides sonorensis</name>
    <name type="common">Biting midge</name>
    <dbReference type="NCBI Taxonomy" id="179676"/>
    <lineage>
        <taxon>Eukaryota</taxon>
        <taxon>Metazoa</taxon>
        <taxon>Ecdysozoa</taxon>
        <taxon>Arthropoda</taxon>
        <taxon>Hexapoda</taxon>
        <taxon>Insecta</taxon>
        <taxon>Pterygota</taxon>
        <taxon>Neoptera</taxon>
        <taxon>Endopterygota</taxon>
        <taxon>Diptera</taxon>
        <taxon>Nematocera</taxon>
        <taxon>Chironomoidea</taxon>
        <taxon>Ceratopogonidae</taxon>
        <taxon>Ceratopogoninae</taxon>
        <taxon>Culicoides</taxon>
        <taxon>Monoculicoides</taxon>
    </lineage>
</organism>
<keyword evidence="4" id="KW-0812">Transmembrane</keyword>
<evidence type="ECO:0000313" key="6">
    <source>
        <dbReference type="EMBL" id="SSX32417.1"/>
    </source>
</evidence>
<dbReference type="SMART" id="SM00365">
    <property type="entry name" value="LRR_SD22"/>
    <property type="match status" value="6"/>
</dbReference>
<dbReference type="InterPro" id="IPR026906">
    <property type="entry name" value="LRR_5"/>
</dbReference>
<dbReference type="OMA" id="HDIVCSD"/>
<name>A0A336MVZ7_CULSO</name>
<dbReference type="SMART" id="SM00369">
    <property type="entry name" value="LRR_TYP"/>
    <property type="match status" value="11"/>
</dbReference>
<dbReference type="FunFam" id="3.80.10.10:FF:001164">
    <property type="entry name" value="GH01279p"/>
    <property type="match status" value="1"/>
</dbReference>
<evidence type="ECO:0000256" key="4">
    <source>
        <dbReference type="SAM" id="Phobius"/>
    </source>
</evidence>
<proteinExistence type="predicted"/>
<dbReference type="GO" id="GO:0005886">
    <property type="term" value="C:plasma membrane"/>
    <property type="evidence" value="ECO:0007669"/>
    <property type="project" value="TreeGrafter"/>
</dbReference>
<keyword evidence="1" id="KW-0433">Leucine-rich repeat</keyword>
<dbReference type="PANTHER" id="PTHR24369:SF210">
    <property type="entry name" value="CHAOPTIN-RELATED"/>
    <property type="match status" value="1"/>
</dbReference>
<evidence type="ECO:0000256" key="5">
    <source>
        <dbReference type="SAM" id="SignalP"/>
    </source>
</evidence>
<dbReference type="PANTHER" id="PTHR24369">
    <property type="entry name" value="ANTIGEN BSP, PUTATIVE-RELATED"/>
    <property type="match status" value="1"/>
</dbReference>
<sequence>MLNKMSTLSTNRFYYFTTIILVLTQTSIGFCPSKCTCEGDYNLRTSCLNAGLEVVPIQLNPDIKYINLTQNHIKNVYFTLTFYYKLQVLDISFNQLDDLGSKNFESQEKLYILMLNDNQLISLKKDAFRGLKELVELNLSNNRIEEIHHTAFNDLIKLIRLDMSNNQVVRLDGGVLRHLVSLDNLNFRNNQILDVPYEDNLEHLVKLSQLDLSANFIENVNNYSFDQMHQLRLLNLSRNVINDFDLTAFDGLSGLKTLDLADNNLTVVPTLQISKLSNLTNLVLSGNPLTQIPPVAFLNLFQLRELQLNNLPFLIKIDARAFIDNTNLRKLELENNIQFSELPLRLFHGNPNLVDISIRGNKLHTLDAIQFPLDNLQRLMLANNPLECNCSLLWLWRLVTENDVSSDKSVTSTTTHHEMNNLIIDRDEIACFITDDSQKIKKPLRKMYENEINCPAHLITIISAILTLLLVAIVVISMLYYMKVTKQRKHIVEEAKNVCSERIVPQKIDRVELERYLAQQTIANDYHALRPWEVPIKDAVKFNEINEPDHYEHFEYYDRKGTLHKPHVVYV</sequence>
<evidence type="ECO:0000256" key="3">
    <source>
        <dbReference type="ARBA" id="ARBA00022737"/>
    </source>
</evidence>
<dbReference type="VEuPathDB" id="VectorBase:CSON004955"/>
<dbReference type="EMBL" id="UFQT01002016">
    <property type="protein sequence ID" value="SSX32417.1"/>
    <property type="molecule type" value="Genomic_DNA"/>
</dbReference>
<dbReference type="SUPFAM" id="SSF52058">
    <property type="entry name" value="L domain-like"/>
    <property type="match status" value="1"/>
</dbReference>
<keyword evidence="4" id="KW-0472">Membrane</keyword>
<dbReference type="PROSITE" id="PS51450">
    <property type="entry name" value="LRR"/>
    <property type="match status" value="5"/>
</dbReference>
<dbReference type="InterPro" id="IPR003591">
    <property type="entry name" value="Leu-rich_rpt_typical-subtyp"/>
</dbReference>